<dbReference type="NCBIfam" id="TIGR01131">
    <property type="entry name" value="ATP_synt_6_or_A"/>
    <property type="match status" value="1"/>
</dbReference>
<dbReference type="PRINTS" id="PR00123">
    <property type="entry name" value="ATPASEA"/>
</dbReference>
<dbReference type="EMBL" id="JAAOIV010000008">
    <property type="protein sequence ID" value="NHN56375.1"/>
    <property type="molecule type" value="Genomic_DNA"/>
</dbReference>
<evidence type="ECO:0000256" key="3">
    <source>
        <dbReference type="ARBA" id="ARBA00022448"/>
    </source>
</evidence>
<evidence type="ECO:0000256" key="6">
    <source>
        <dbReference type="ARBA" id="ARBA00022781"/>
    </source>
</evidence>
<keyword evidence="8 11" id="KW-0406">Ion transport</keyword>
<dbReference type="PROSITE" id="PS00449">
    <property type="entry name" value="ATPASE_A"/>
    <property type="match status" value="1"/>
</dbReference>
<evidence type="ECO:0000313" key="13">
    <source>
        <dbReference type="EMBL" id="NHN56375.1"/>
    </source>
</evidence>
<sequence>MAASGSAEGGGFEAPSPADFYQPLIGSGQWAFTRPMLLMIISIIFIAGFLIATTRKAAVVPGKGQWLTEQVYNFVRNSVAQDTIGSKEFIKYVPLLFSLFMLILVNNLFGIIPPFQYPTFSRVGFPIGLALLVYVIYHAIGIKRKGVAGYFKGLIPSGLPKGIYVLIIPLELITYFITRPVTLALRLFGNMFAGHMLLLLFILGGQYMVLEGGPGLKVAGIGSWLLAFVMTVFEALIEFLQAYIFTLLAATYIADSLSNEH</sequence>
<keyword evidence="14" id="KW-1185">Reference proteome</keyword>
<keyword evidence="9 11" id="KW-0472">Membrane</keyword>
<reference evidence="13" key="1">
    <citation type="submission" date="2020-03" db="EMBL/GenBank/DDBJ databases">
        <title>Draft sequencing of Calidifontibacter sp. DB0510.</title>
        <authorList>
            <person name="Kim D.-U."/>
        </authorList>
    </citation>
    <scope>NUCLEOTIDE SEQUENCE</scope>
    <source>
        <strain evidence="13">DB0510</strain>
    </source>
</reference>
<evidence type="ECO:0000256" key="11">
    <source>
        <dbReference type="HAMAP-Rule" id="MF_01393"/>
    </source>
</evidence>
<dbReference type="InterPro" id="IPR035908">
    <property type="entry name" value="F0_ATP_A_sf"/>
</dbReference>
<dbReference type="AlphaFoldDB" id="A0A967B2V2"/>
<organism evidence="13 14">
    <name type="scientific">Metallococcus carri</name>
    <dbReference type="NCBI Taxonomy" id="1656884"/>
    <lineage>
        <taxon>Bacteria</taxon>
        <taxon>Bacillati</taxon>
        <taxon>Actinomycetota</taxon>
        <taxon>Actinomycetes</taxon>
        <taxon>Micrococcales</taxon>
        <taxon>Dermacoccaceae</taxon>
        <taxon>Metallococcus</taxon>
    </lineage>
</organism>
<evidence type="ECO:0000256" key="1">
    <source>
        <dbReference type="ARBA" id="ARBA00004141"/>
    </source>
</evidence>
<keyword evidence="3 11" id="KW-0813">Transport</keyword>
<dbReference type="Pfam" id="PF00119">
    <property type="entry name" value="ATP-synt_A"/>
    <property type="match status" value="1"/>
</dbReference>
<evidence type="ECO:0000256" key="7">
    <source>
        <dbReference type="ARBA" id="ARBA00022989"/>
    </source>
</evidence>
<keyword evidence="6 11" id="KW-0375">Hydrogen ion transport</keyword>
<evidence type="ECO:0000256" key="8">
    <source>
        <dbReference type="ARBA" id="ARBA00023065"/>
    </source>
</evidence>
<keyword evidence="5 11" id="KW-0812">Transmembrane</keyword>
<name>A0A967B2V2_9MICO</name>
<protein>
    <recommendedName>
        <fullName evidence="11 12">ATP synthase subunit a</fullName>
    </recommendedName>
    <alternativeName>
        <fullName evidence="11">ATP synthase F0 sector subunit a</fullName>
    </alternativeName>
    <alternativeName>
        <fullName evidence="11">F-ATPase subunit 6</fullName>
    </alternativeName>
</protein>
<evidence type="ECO:0000313" key="14">
    <source>
        <dbReference type="Proteomes" id="UP000744769"/>
    </source>
</evidence>
<dbReference type="InterPro" id="IPR023011">
    <property type="entry name" value="ATP_synth_F0_asu_AS"/>
</dbReference>
<feature type="transmembrane region" description="Helical" evidence="11">
    <location>
        <begin position="36"/>
        <end position="53"/>
    </location>
</feature>
<keyword evidence="7 11" id="KW-1133">Transmembrane helix</keyword>
<feature type="transmembrane region" description="Helical" evidence="11">
    <location>
        <begin position="183"/>
        <end position="203"/>
    </location>
</feature>
<feature type="transmembrane region" description="Helical" evidence="11">
    <location>
        <begin position="92"/>
        <end position="113"/>
    </location>
</feature>
<dbReference type="CDD" id="cd00310">
    <property type="entry name" value="ATP-synt_Fo_a_6"/>
    <property type="match status" value="1"/>
</dbReference>
<evidence type="ECO:0000256" key="5">
    <source>
        <dbReference type="ARBA" id="ARBA00022692"/>
    </source>
</evidence>
<dbReference type="Gene3D" id="1.20.120.220">
    <property type="entry name" value="ATP synthase, F0 complex, subunit A"/>
    <property type="match status" value="1"/>
</dbReference>
<dbReference type="GO" id="GO:0045259">
    <property type="term" value="C:proton-transporting ATP synthase complex"/>
    <property type="evidence" value="ECO:0007669"/>
    <property type="project" value="UniProtKB-KW"/>
</dbReference>
<dbReference type="SUPFAM" id="SSF81336">
    <property type="entry name" value="F1F0 ATP synthase subunit A"/>
    <property type="match status" value="1"/>
</dbReference>
<evidence type="ECO:0000256" key="9">
    <source>
        <dbReference type="ARBA" id="ARBA00023136"/>
    </source>
</evidence>
<keyword evidence="11" id="KW-1003">Cell membrane</keyword>
<feature type="transmembrane region" description="Helical" evidence="11">
    <location>
        <begin position="158"/>
        <end position="177"/>
    </location>
</feature>
<dbReference type="PANTHER" id="PTHR11410">
    <property type="entry name" value="ATP SYNTHASE SUBUNIT A"/>
    <property type="match status" value="1"/>
</dbReference>
<feature type="transmembrane region" description="Helical" evidence="11">
    <location>
        <begin position="119"/>
        <end position="137"/>
    </location>
</feature>
<proteinExistence type="inferred from homology"/>
<dbReference type="InterPro" id="IPR045083">
    <property type="entry name" value="ATP_synth_F0_asu_bact/mt"/>
</dbReference>
<gene>
    <name evidence="11 13" type="primary">atpB</name>
    <name evidence="13" type="ORF">G9U51_11360</name>
</gene>
<keyword evidence="4 11" id="KW-0138">CF(0)</keyword>
<dbReference type="Proteomes" id="UP000744769">
    <property type="component" value="Unassembled WGS sequence"/>
</dbReference>
<keyword evidence="10 11" id="KW-0066">ATP synthesis</keyword>
<evidence type="ECO:0000256" key="4">
    <source>
        <dbReference type="ARBA" id="ARBA00022547"/>
    </source>
</evidence>
<dbReference type="PANTHER" id="PTHR11410:SF0">
    <property type="entry name" value="ATP SYNTHASE SUBUNIT A"/>
    <property type="match status" value="1"/>
</dbReference>
<evidence type="ECO:0000256" key="10">
    <source>
        <dbReference type="ARBA" id="ARBA00023310"/>
    </source>
</evidence>
<dbReference type="HAMAP" id="MF_01393">
    <property type="entry name" value="ATP_synth_a_bact"/>
    <property type="match status" value="1"/>
</dbReference>
<comment type="function">
    <text evidence="11 12">Key component of the proton channel; it plays a direct role in the translocation of protons across the membrane.</text>
</comment>
<comment type="similarity">
    <text evidence="2 11 12">Belongs to the ATPase A chain family.</text>
</comment>
<comment type="subcellular location">
    <subcellularLocation>
        <location evidence="11 12">Cell membrane</location>
        <topology evidence="11 12">Multi-pass membrane protein</topology>
    </subcellularLocation>
    <subcellularLocation>
        <location evidence="1">Membrane</location>
        <topology evidence="1">Multi-pass membrane protein</topology>
    </subcellularLocation>
</comment>
<evidence type="ECO:0000256" key="2">
    <source>
        <dbReference type="ARBA" id="ARBA00006810"/>
    </source>
</evidence>
<dbReference type="GO" id="GO:0005886">
    <property type="term" value="C:plasma membrane"/>
    <property type="evidence" value="ECO:0007669"/>
    <property type="project" value="UniProtKB-SubCell"/>
</dbReference>
<accession>A0A967B2V2</accession>
<dbReference type="InterPro" id="IPR000568">
    <property type="entry name" value="ATP_synth_F0_asu"/>
</dbReference>
<evidence type="ECO:0000256" key="12">
    <source>
        <dbReference type="RuleBase" id="RU000483"/>
    </source>
</evidence>
<comment type="caution">
    <text evidence="13">The sequence shown here is derived from an EMBL/GenBank/DDBJ whole genome shotgun (WGS) entry which is preliminary data.</text>
</comment>
<dbReference type="GO" id="GO:0046933">
    <property type="term" value="F:proton-transporting ATP synthase activity, rotational mechanism"/>
    <property type="evidence" value="ECO:0007669"/>
    <property type="project" value="UniProtKB-UniRule"/>
</dbReference>